<feature type="compositionally biased region" description="Basic and acidic residues" evidence="1">
    <location>
        <begin position="840"/>
        <end position="870"/>
    </location>
</feature>
<feature type="region of interest" description="Disordered" evidence="1">
    <location>
        <begin position="388"/>
        <end position="407"/>
    </location>
</feature>
<feature type="compositionally biased region" description="Basic residues" evidence="1">
    <location>
        <begin position="1132"/>
        <end position="1142"/>
    </location>
</feature>
<feature type="compositionally biased region" description="Basic and acidic residues" evidence="1">
    <location>
        <begin position="19"/>
        <end position="36"/>
    </location>
</feature>
<keyword evidence="2" id="KW-1185">Reference proteome</keyword>
<gene>
    <name evidence="3" type="primary">LOC105421996</name>
</gene>
<evidence type="ECO:0000256" key="1">
    <source>
        <dbReference type="SAM" id="MobiDB-lite"/>
    </source>
</evidence>
<feature type="compositionally biased region" description="Acidic residues" evidence="1">
    <location>
        <begin position="535"/>
        <end position="544"/>
    </location>
</feature>
<feature type="region of interest" description="Disordered" evidence="1">
    <location>
        <begin position="1237"/>
        <end position="1278"/>
    </location>
</feature>
<feature type="compositionally biased region" description="Basic and acidic residues" evidence="1">
    <location>
        <begin position="799"/>
        <end position="810"/>
    </location>
</feature>
<sequence>MEFYESRNAYKQCDEIEPNLDKVLPEKEEPDPERGPQENLPRLRGLGNKLDCFKAKYFDENPLDNPLFAEKLVEEPTPPMELNPTQFASKIMVLPEENDEYVVPRVSKKPERTNRQWRYRNHPYETHESIRVNYKHDPQTGRGRNAYFHTVRGSRPSNMIRRVKNRRLKPKVSSTTASSPKLYQTASYQNQVYEDVMGNIRNMKNAYQVHEMTTLPPSTQILATASSENMLKIANDTSSSSEEKSTSKSDVTEITNNTRSSEIKGLVPPPKYSIQTDYRKYRPPAKNRVSIIRSPNLPRIIAHHHTIKINKRSANDITKNSSDSIINEANGFTEATVNRSTETVRNDTNVKSVEEEIKKTNMTSEPLDLKIEESRQILTQDQGLSTTLKIEDKKRRRNPTNSNQRIEPQKVVYTIKDRIRYSKPKWDTRGFGKFSASLNTTDEDSRRKEPRYNHIKRKKKPVIDDQQNNSTIMNSTENTSGIESTTLLIEDRESSTTEVYHAEESIQQMIYHKKDEHPELEKTEVIDKESKESFFEEEEEEDESMTNTYQVRENINEHDSTTARSKNPQSSKEVLDLQKYLESEPPGYEETFSEEATTPSSKSTHTDHESEDSEEKQDEETENVESSWDNDSSEKTEEQVETPIKAELSTKNDNSKEEEESHKDHTFFKYPRPSLIGSDSNNEQFEKTTFRPFPFSRYKSKFKKESEDEESEEKNEDYVFPWHADKENTKDKHKWLHEFDRYEYPWERRERLARERRRKRKPIRFFDDKDEEESTRRERLIYPWEKYDVPSKPYTRINTRRDVSRRHVDDSENSSSEYVPFTKFSSRYSSTTRPTYNAREISRSIKKLLEEDNESKEQVLKDRSELEDHSSSFAQKTSLSSNRGLSSGMLIPEDITQPPRRKNTREKTPQIDKNVSNNSHFDSKKLKQVDLFNEHEEEEPVEYLKLNKSNLDESALPIEVTSSQPSQLLNKTKEIPPATEQRKKRRRKISKNNSTISSANAPAESVTKPTKKKRRRPVTLSTMTTTPTTSFDFGTRKSISIPNRNKSKKDEKINSSASFETIPTAKIIVTPETIKADNFQIETSTPKTRTIEHRSRVSKEKISTKTTYPNDIENIDFMKTNLTSAQEEPTKLKIKSRRKKNNIRQDDNKKESIKQENTKEEAKSINEDEIKKSVILNKPEENNENKAFSRLSMGKEEIKEINNFGAYDGIVNDDNHNASFGSSEIYAVRNLMQNIPPNQGKNRSYEWTEKESNREIENWKEQNNSKKANEKDEEEDVTKKPRLLLQAKFIKDPERRLYYYVERK</sequence>
<feature type="region of interest" description="Disordered" evidence="1">
    <location>
        <begin position="956"/>
        <end position="1054"/>
    </location>
</feature>
<feature type="compositionally biased region" description="Basic and acidic residues" evidence="1">
    <location>
        <begin position="1143"/>
        <end position="1165"/>
    </location>
</feature>
<feature type="compositionally biased region" description="Low complexity" evidence="1">
    <location>
        <begin position="825"/>
        <end position="836"/>
    </location>
</feature>
<feature type="compositionally biased region" description="Acidic residues" evidence="1">
    <location>
        <begin position="609"/>
        <end position="623"/>
    </location>
</feature>
<feature type="compositionally biased region" description="Basic and acidic residues" evidence="1">
    <location>
        <begin position="512"/>
        <end position="534"/>
    </location>
</feature>
<feature type="compositionally biased region" description="Polar residues" evidence="1">
    <location>
        <begin position="871"/>
        <end position="885"/>
    </location>
</feature>
<reference evidence="3" key="1">
    <citation type="submission" date="2025-08" db="UniProtKB">
        <authorList>
            <consortium name="RefSeq"/>
        </authorList>
    </citation>
    <scope>IDENTIFICATION</scope>
</reference>
<feature type="compositionally biased region" description="Polar residues" evidence="1">
    <location>
        <begin position="960"/>
        <end position="970"/>
    </location>
</feature>
<feature type="region of interest" description="Disordered" evidence="1">
    <location>
        <begin position="235"/>
        <end position="276"/>
    </location>
</feature>
<feature type="region of interest" description="Disordered" evidence="1">
    <location>
        <begin position="1123"/>
        <end position="1165"/>
    </location>
</feature>
<dbReference type="OrthoDB" id="6631487at2759"/>
<feature type="compositionally biased region" description="Low complexity" evidence="1">
    <location>
        <begin position="1018"/>
        <end position="1029"/>
    </location>
</feature>
<dbReference type="GeneID" id="105421996"/>
<evidence type="ECO:0000313" key="3">
    <source>
        <dbReference type="RefSeq" id="XP_011629499.1"/>
    </source>
</evidence>
<feature type="compositionally biased region" description="Polar residues" evidence="1">
    <location>
        <begin position="911"/>
        <end position="920"/>
    </location>
</feature>
<feature type="compositionally biased region" description="Basic and acidic residues" evidence="1">
    <location>
        <begin position="241"/>
        <end position="251"/>
    </location>
</feature>
<evidence type="ECO:0000313" key="2">
    <source>
        <dbReference type="Proteomes" id="UP000504615"/>
    </source>
</evidence>
<protein>
    <submittedName>
        <fullName evidence="3">Uncharacterized protein LOC105421996</fullName>
    </submittedName>
</protein>
<organism evidence="2 3">
    <name type="scientific">Pogonomyrmex barbatus</name>
    <name type="common">red harvester ant</name>
    <dbReference type="NCBI Taxonomy" id="144034"/>
    <lineage>
        <taxon>Eukaryota</taxon>
        <taxon>Metazoa</taxon>
        <taxon>Ecdysozoa</taxon>
        <taxon>Arthropoda</taxon>
        <taxon>Hexapoda</taxon>
        <taxon>Insecta</taxon>
        <taxon>Pterygota</taxon>
        <taxon>Neoptera</taxon>
        <taxon>Endopterygota</taxon>
        <taxon>Hymenoptera</taxon>
        <taxon>Apocrita</taxon>
        <taxon>Aculeata</taxon>
        <taxon>Formicoidea</taxon>
        <taxon>Formicidae</taxon>
        <taxon>Myrmicinae</taxon>
        <taxon>Pogonomyrmex</taxon>
    </lineage>
</organism>
<name>A0A6I9VUW4_9HYME</name>
<feature type="region of interest" description="Disordered" evidence="1">
    <location>
        <begin position="15"/>
        <end position="43"/>
    </location>
</feature>
<feature type="region of interest" description="Disordered" evidence="1">
    <location>
        <begin position="511"/>
        <end position="688"/>
    </location>
</feature>
<feature type="region of interest" description="Disordered" evidence="1">
    <location>
        <begin position="795"/>
        <end position="922"/>
    </location>
</feature>
<dbReference type="Proteomes" id="UP000504615">
    <property type="component" value="Unplaced"/>
</dbReference>
<feature type="compositionally biased region" description="Basic and acidic residues" evidence="1">
    <location>
        <begin position="573"/>
        <end position="582"/>
    </location>
</feature>
<dbReference type="KEGG" id="pbar:105421996"/>
<feature type="compositionally biased region" description="Basic and acidic residues" evidence="1">
    <location>
        <begin position="1243"/>
        <end position="1270"/>
    </location>
</feature>
<feature type="compositionally biased region" description="Polar residues" evidence="1">
    <location>
        <begin position="562"/>
        <end position="572"/>
    </location>
</feature>
<dbReference type="RefSeq" id="XP_011629499.1">
    <property type="nucleotide sequence ID" value="XM_011631197.2"/>
</dbReference>
<feature type="compositionally biased region" description="Polar residues" evidence="1">
    <location>
        <begin position="991"/>
        <end position="1000"/>
    </location>
</feature>
<proteinExistence type="predicted"/>
<accession>A0A6I9VUW4</accession>
<feature type="compositionally biased region" description="Basic and acidic residues" evidence="1">
    <location>
        <begin position="648"/>
        <end position="667"/>
    </location>
</feature>
<feature type="compositionally biased region" description="Polar residues" evidence="1">
    <location>
        <begin position="594"/>
        <end position="603"/>
    </location>
</feature>